<reference evidence="1" key="1">
    <citation type="journal article" date="2023" name="Genome Biol. Evol.">
        <title>Long-read-based Genome Assembly of Drosophila gunungcola Reveals Fewer Chemosensory Genes in Flower-breeding Species.</title>
        <authorList>
            <person name="Negi A."/>
            <person name="Liao B.Y."/>
            <person name="Yeh S.D."/>
        </authorList>
    </citation>
    <scope>NUCLEOTIDE SEQUENCE</scope>
    <source>
        <strain evidence="1">Sukarami</strain>
    </source>
</reference>
<protein>
    <submittedName>
        <fullName evidence="1">Uncharacterized protein</fullName>
    </submittedName>
</protein>
<dbReference type="Proteomes" id="UP001059596">
    <property type="component" value="Chromosome 3R"/>
</dbReference>
<evidence type="ECO:0000313" key="1">
    <source>
        <dbReference type="EMBL" id="KAI8046416.1"/>
    </source>
</evidence>
<accession>A0A9Q0BW51</accession>
<evidence type="ECO:0000313" key="2">
    <source>
        <dbReference type="Proteomes" id="UP001059596"/>
    </source>
</evidence>
<keyword evidence="2" id="KW-1185">Reference proteome</keyword>
<dbReference type="EMBL" id="JAMKOV010000001">
    <property type="protein sequence ID" value="KAI8046416.1"/>
    <property type="molecule type" value="Genomic_DNA"/>
</dbReference>
<proteinExistence type="predicted"/>
<dbReference type="SUPFAM" id="SSF52047">
    <property type="entry name" value="RNI-like"/>
    <property type="match status" value="1"/>
</dbReference>
<organism evidence="1 2">
    <name type="scientific">Drosophila gunungcola</name>
    <name type="common">fruit fly</name>
    <dbReference type="NCBI Taxonomy" id="103775"/>
    <lineage>
        <taxon>Eukaryota</taxon>
        <taxon>Metazoa</taxon>
        <taxon>Ecdysozoa</taxon>
        <taxon>Arthropoda</taxon>
        <taxon>Hexapoda</taxon>
        <taxon>Insecta</taxon>
        <taxon>Pterygota</taxon>
        <taxon>Neoptera</taxon>
        <taxon>Endopterygota</taxon>
        <taxon>Diptera</taxon>
        <taxon>Brachycera</taxon>
        <taxon>Muscomorpha</taxon>
        <taxon>Ephydroidea</taxon>
        <taxon>Drosophilidae</taxon>
        <taxon>Drosophila</taxon>
        <taxon>Sophophora</taxon>
    </lineage>
</organism>
<comment type="caution">
    <text evidence="1">The sequence shown here is derived from an EMBL/GenBank/DDBJ whole genome shotgun (WGS) entry which is preliminary data.</text>
</comment>
<name>A0A9Q0BW51_9MUSC</name>
<sequence>MPSSTKKDKSRTFMVGSSDSETDNEDLALIHLVLRKLTIKDQTLLHRHFEKIPDAFSSLWRDQHERLDLGQMQWKLHGSNLLMFLQDMCTEFRSVHLRSEQLQEELNILEQAGIERLVHVTDCEISWNHSLSNRNKNIPQWPFHALPKLLSNLIHLEIFASVQACFIDRFKKLESLKIYEEISSPALEAILSSDMPLMQLHLLGNPSHQLLGISNCKLLRNLLVNLQTFISNSSDIFQLPELLVLRLTQLEELELKATVKALSRVIQQKGSQLKSFQLNCNFMAHAKYLTQMKLNHCLCLDELELVDCKFENQDMSKLCLPVSQSYTMFCYCPDLIDDQLLDFVKASPNLKELVLIECPNLTEGLLHNVVKVRRSGKKQTPLLIRVKDCQNIWDSYKRNVRFLLYFLYWFSNGFCLLVGKPLDPKTICR</sequence>
<gene>
    <name evidence="1" type="ORF">M5D96_002620</name>
</gene>
<dbReference type="AlphaFoldDB" id="A0A9Q0BW51"/>